<dbReference type="EMBL" id="WKJJ01000020">
    <property type="protein sequence ID" value="MRV75452.1"/>
    <property type="molecule type" value="Genomic_DNA"/>
</dbReference>
<evidence type="ECO:0000313" key="2">
    <source>
        <dbReference type="EMBL" id="MRV75452.1"/>
    </source>
</evidence>
<dbReference type="Proteomes" id="UP000446768">
    <property type="component" value="Unassembled WGS sequence"/>
</dbReference>
<dbReference type="RefSeq" id="WP_154380005.1">
    <property type="nucleotide sequence ID" value="NZ_WKJJ01000020.1"/>
</dbReference>
<organism evidence="2 3">
    <name type="scientific">Pseudoduganella rivuli</name>
    <dbReference type="NCBI Taxonomy" id="2666085"/>
    <lineage>
        <taxon>Bacteria</taxon>
        <taxon>Pseudomonadati</taxon>
        <taxon>Pseudomonadota</taxon>
        <taxon>Betaproteobacteria</taxon>
        <taxon>Burkholderiales</taxon>
        <taxon>Oxalobacteraceae</taxon>
        <taxon>Telluria group</taxon>
        <taxon>Pseudoduganella</taxon>
    </lineage>
</organism>
<keyword evidence="1" id="KW-0812">Transmembrane</keyword>
<reference evidence="2 3" key="1">
    <citation type="submission" date="2019-11" db="EMBL/GenBank/DDBJ databases">
        <title>Novel species isolated from a subtropical stream in China.</title>
        <authorList>
            <person name="Lu H."/>
        </authorList>
    </citation>
    <scope>NUCLEOTIDE SEQUENCE [LARGE SCALE GENOMIC DNA]</scope>
    <source>
        <strain evidence="2 3">FT92W</strain>
    </source>
</reference>
<keyword evidence="3" id="KW-1185">Reference proteome</keyword>
<keyword evidence="1" id="KW-1133">Transmembrane helix</keyword>
<comment type="caution">
    <text evidence="2">The sequence shown here is derived from an EMBL/GenBank/DDBJ whole genome shotgun (WGS) entry which is preliminary data.</text>
</comment>
<dbReference type="AlphaFoldDB" id="A0A7X2LWS2"/>
<name>A0A7X2LWS2_9BURK</name>
<protein>
    <submittedName>
        <fullName evidence="2">Uncharacterized protein</fullName>
    </submittedName>
</protein>
<keyword evidence="1" id="KW-0472">Membrane</keyword>
<evidence type="ECO:0000256" key="1">
    <source>
        <dbReference type="SAM" id="Phobius"/>
    </source>
</evidence>
<sequence length="122" mass="12874">MIQAAALTMGGGFVLNWADTHVERAAMKLFLTCLYIIAAGLIGMMLGGFLGFWGLFAFAQAYVAGGGAPANVQALPYMTMVTAPAGALLGAIIGIILAFWARKRYRARRAVQAPDVSARPQP</sequence>
<feature type="transmembrane region" description="Helical" evidence="1">
    <location>
        <begin position="75"/>
        <end position="100"/>
    </location>
</feature>
<feature type="transmembrane region" description="Helical" evidence="1">
    <location>
        <begin position="29"/>
        <end position="55"/>
    </location>
</feature>
<proteinExistence type="predicted"/>
<accession>A0A7X2LWS2</accession>
<gene>
    <name evidence="2" type="ORF">GJ700_27405</name>
</gene>
<evidence type="ECO:0000313" key="3">
    <source>
        <dbReference type="Proteomes" id="UP000446768"/>
    </source>
</evidence>